<keyword evidence="1" id="KW-0812">Transmembrane</keyword>
<reference evidence="2 4" key="2">
    <citation type="submission" date="2016-06" db="EMBL/GenBank/DDBJ databases">
        <authorList>
            <person name="Kjaerup R.B."/>
            <person name="Dalgaard T.S."/>
            <person name="Juul-Madsen H.R."/>
        </authorList>
    </citation>
    <scope>NUCLEOTIDE SEQUENCE [LARGE SCALE GENOMIC DNA]</scope>
    <source>
        <strain evidence="2 4">1245752.6</strain>
    </source>
</reference>
<sequence length="90" mass="9747">MRSIFQPNNWLVGATQDVLLKMIVVFSTLRMSLIEREPFMKAKSGKIALTARVLGLVAAAVVGSSALSGCEALYHQLEPFAPGDHTGHDH</sequence>
<dbReference type="Proteomes" id="UP000193928">
    <property type="component" value="Unassembled WGS sequence"/>
</dbReference>
<evidence type="ECO:0000313" key="4">
    <source>
        <dbReference type="Proteomes" id="UP000093757"/>
    </source>
</evidence>
<reference evidence="3 5" key="1">
    <citation type="submission" date="2016-01" db="EMBL/GenBank/DDBJ databases">
        <title>The new phylogeny of the genus Mycobacterium.</title>
        <authorList>
            <person name="Tarcisio F."/>
            <person name="Conor M."/>
            <person name="Antonella G."/>
            <person name="Elisabetta G."/>
            <person name="Giulia F.S."/>
            <person name="Sara T."/>
            <person name="Anna F."/>
            <person name="Clotilde B."/>
            <person name="Roberto B."/>
            <person name="Veronica D.S."/>
            <person name="Fabio R."/>
            <person name="Monica P."/>
            <person name="Olivier J."/>
            <person name="Enrico T."/>
            <person name="Nicola S."/>
        </authorList>
    </citation>
    <scope>NUCLEOTIDE SEQUENCE [LARGE SCALE GENOMIC DNA]</scope>
    <source>
        <strain evidence="3 5">DSM 44160</strain>
    </source>
</reference>
<dbReference type="EMBL" id="LQOY01000116">
    <property type="protein sequence ID" value="ORV82072.1"/>
    <property type="molecule type" value="Genomic_DNA"/>
</dbReference>
<evidence type="ECO:0000313" key="5">
    <source>
        <dbReference type="Proteomes" id="UP000193928"/>
    </source>
</evidence>
<evidence type="ECO:0000256" key="1">
    <source>
        <dbReference type="SAM" id="Phobius"/>
    </source>
</evidence>
<evidence type="ECO:0000313" key="2">
    <source>
        <dbReference type="EMBL" id="OBR99956.1"/>
    </source>
</evidence>
<accession>A0A1A6BC62</accession>
<keyword evidence="5" id="KW-1185">Reference proteome</keyword>
<comment type="caution">
    <text evidence="2">The sequence shown here is derived from an EMBL/GenBank/DDBJ whole genome shotgun (WGS) entry which is preliminary data.</text>
</comment>
<protein>
    <submittedName>
        <fullName evidence="2">Uncharacterized protein</fullName>
    </submittedName>
</protein>
<gene>
    <name evidence="2" type="ORF">A9W98_27520</name>
    <name evidence="3" type="ORF">AWC08_28910</name>
</gene>
<keyword evidence="1" id="KW-1133">Transmembrane helix</keyword>
<organism evidence="2 4">
    <name type="scientific">Mycobacterium gordonae</name>
    <dbReference type="NCBI Taxonomy" id="1778"/>
    <lineage>
        <taxon>Bacteria</taxon>
        <taxon>Bacillati</taxon>
        <taxon>Actinomycetota</taxon>
        <taxon>Actinomycetes</taxon>
        <taxon>Mycobacteriales</taxon>
        <taxon>Mycobacteriaceae</taxon>
        <taxon>Mycobacterium</taxon>
    </lineage>
</organism>
<feature type="transmembrane region" description="Helical" evidence="1">
    <location>
        <begin position="53"/>
        <end position="74"/>
    </location>
</feature>
<keyword evidence="1" id="KW-0472">Membrane</keyword>
<dbReference type="Proteomes" id="UP000093757">
    <property type="component" value="Unassembled WGS sequence"/>
</dbReference>
<proteinExistence type="predicted"/>
<dbReference type="AlphaFoldDB" id="A0A1A6BC62"/>
<name>A0A1A6BC62_MYCGO</name>
<evidence type="ECO:0000313" key="3">
    <source>
        <dbReference type="EMBL" id="ORV82072.1"/>
    </source>
</evidence>
<dbReference type="EMBL" id="MAEM01000400">
    <property type="protein sequence ID" value="OBR99956.1"/>
    <property type="molecule type" value="Genomic_DNA"/>
</dbReference>